<feature type="transmembrane region" description="Helical" evidence="6">
    <location>
        <begin position="291"/>
        <end position="309"/>
    </location>
</feature>
<evidence type="ECO:0000256" key="5">
    <source>
        <dbReference type="ARBA" id="ARBA00023136"/>
    </source>
</evidence>
<organism evidence="7 8">
    <name type="scientific">Aliarcobacter thereius</name>
    <dbReference type="NCBI Taxonomy" id="544718"/>
    <lineage>
        <taxon>Bacteria</taxon>
        <taxon>Pseudomonadati</taxon>
        <taxon>Campylobacterota</taxon>
        <taxon>Epsilonproteobacteria</taxon>
        <taxon>Campylobacterales</taxon>
        <taxon>Arcobacteraceae</taxon>
        <taxon>Aliarcobacter</taxon>
    </lineage>
</organism>
<feature type="transmembrane region" description="Helical" evidence="6">
    <location>
        <begin position="116"/>
        <end position="139"/>
    </location>
</feature>
<evidence type="ECO:0000313" key="8">
    <source>
        <dbReference type="Proteomes" id="UP000093281"/>
    </source>
</evidence>
<dbReference type="InterPro" id="IPR050833">
    <property type="entry name" value="Poly_Biosynth_Transport"/>
</dbReference>
<feature type="transmembrane region" description="Helical" evidence="6">
    <location>
        <begin position="207"/>
        <end position="227"/>
    </location>
</feature>
<feature type="transmembrane region" description="Helical" evidence="6">
    <location>
        <begin position="86"/>
        <end position="109"/>
    </location>
</feature>
<reference evidence="8" key="1">
    <citation type="submission" date="2015-05" db="EMBL/GenBank/DDBJ databases">
        <authorList>
            <person name="Rovetto F."/>
            <person name="Cocolin L."/>
            <person name="Illeghems K."/>
            <person name="Van Nieuwerburgh F."/>
            <person name="Houf K."/>
        </authorList>
    </citation>
    <scope>NUCLEOTIDE SEQUENCE [LARGE SCALE GENOMIC DNA]</scope>
    <source>
        <strain evidence="8">DU22</strain>
    </source>
</reference>
<dbReference type="OrthoDB" id="43925at2"/>
<evidence type="ECO:0000256" key="6">
    <source>
        <dbReference type="SAM" id="Phobius"/>
    </source>
</evidence>
<dbReference type="AlphaFoldDB" id="A0A1C0B5L7"/>
<dbReference type="Proteomes" id="UP000093281">
    <property type="component" value="Unassembled WGS sequence"/>
</dbReference>
<feature type="transmembrane region" description="Helical" evidence="6">
    <location>
        <begin position="47"/>
        <end position="66"/>
    </location>
</feature>
<evidence type="ECO:0000256" key="3">
    <source>
        <dbReference type="ARBA" id="ARBA00022692"/>
    </source>
</evidence>
<dbReference type="PANTHER" id="PTHR30250:SF11">
    <property type="entry name" value="O-ANTIGEN TRANSPORTER-RELATED"/>
    <property type="match status" value="1"/>
</dbReference>
<keyword evidence="2" id="KW-1003">Cell membrane</keyword>
<evidence type="ECO:0000313" key="7">
    <source>
        <dbReference type="EMBL" id="OCL98217.1"/>
    </source>
</evidence>
<feature type="transmembrane region" description="Helical" evidence="6">
    <location>
        <begin position="379"/>
        <end position="403"/>
    </location>
</feature>
<evidence type="ECO:0000256" key="2">
    <source>
        <dbReference type="ARBA" id="ARBA00022475"/>
    </source>
</evidence>
<dbReference type="PANTHER" id="PTHR30250">
    <property type="entry name" value="PST FAMILY PREDICTED COLANIC ACID TRANSPORTER"/>
    <property type="match status" value="1"/>
</dbReference>
<dbReference type="Pfam" id="PF13440">
    <property type="entry name" value="Polysacc_synt_3"/>
    <property type="match status" value="1"/>
</dbReference>
<sequence>MIKKLKNIGLFHLFSYNLIVLVLGFVSQLIVAKLLSVEDIGYYKLIITYFNIITLLCTFGLGTSFLKKASEKNANINKLLNQSLSVSFVVTLIILIISYIIIYTNVILINVIIKNVLIYLFLISPLIVLSNILNAYIQAKKDFKNFANINSRFKLISTLSIILFIWLFGLIGIALSMFLSYVYVVLRLVKLIKINDFEFNLNYSKSLIVFSLYSMLTGILGVVNNNIDILVIDYAIEDKQILGQYAFVSFMYVAMMQITSTVQTIVLPYFSENYQDKKYIFSKLFKAQSSLLIISIAISIVTYIIYPYFIEYIYQEKYKLGTPIFNLYLIKFIIFNVFSLIGVTIISLGLFKWNFYMLLFLSFISPFATYLFITEYNQFYGAAYSQIFIFSLNAFILYFYMFIIYNNYEKYIRIADKCI</sequence>
<protein>
    <submittedName>
        <fullName evidence="7">Stage V sporulation protein B</fullName>
    </submittedName>
</protein>
<evidence type="ECO:0000256" key="1">
    <source>
        <dbReference type="ARBA" id="ARBA00004651"/>
    </source>
</evidence>
<evidence type="ECO:0000256" key="4">
    <source>
        <dbReference type="ARBA" id="ARBA00022989"/>
    </source>
</evidence>
<proteinExistence type="predicted"/>
<accession>A0A1C0B5L7</accession>
<gene>
    <name evidence="7" type="primary">spoVB</name>
    <name evidence="7" type="ORF">AAX29_01736</name>
</gene>
<keyword evidence="3 6" id="KW-0812">Transmembrane</keyword>
<feature type="transmembrane region" description="Helical" evidence="6">
    <location>
        <begin position="247"/>
        <end position="270"/>
    </location>
</feature>
<dbReference type="EMBL" id="LCUJ01000007">
    <property type="protein sequence ID" value="OCL98217.1"/>
    <property type="molecule type" value="Genomic_DNA"/>
</dbReference>
<feature type="transmembrane region" description="Helical" evidence="6">
    <location>
        <begin position="329"/>
        <end position="348"/>
    </location>
</feature>
<keyword evidence="5 6" id="KW-0472">Membrane</keyword>
<name>A0A1C0B5L7_9BACT</name>
<dbReference type="GO" id="GO:0005886">
    <property type="term" value="C:plasma membrane"/>
    <property type="evidence" value="ECO:0007669"/>
    <property type="project" value="UniProtKB-SubCell"/>
</dbReference>
<dbReference type="RefSeq" id="WP_066187036.1">
    <property type="nucleotide sequence ID" value="NZ_LCUJ01000007.1"/>
</dbReference>
<comment type="caution">
    <text evidence="7">The sequence shown here is derived from an EMBL/GenBank/DDBJ whole genome shotgun (WGS) entry which is preliminary data.</text>
</comment>
<keyword evidence="4 6" id="KW-1133">Transmembrane helix</keyword>
<comment type="subcellular location">
    <subcellularLocation>
        <location evidence="1">Cell membrane</location>
        <topology evidence="1">Multi-pass membrane protein</topology>
    </subcellularLocation>
</comment>
<feature type="transmembrane region" description="Helical" evidence="6">
    <location>
        <begin position="355"/>
        <end position="373"/>
    </location>
</feature>
<feature type="transmembrane region" description="Helical" evidence="6">
    <location>
        <begin position="159"/>
        <end position="186"/>
    </location>
</feature>
<feature type="transmembrane region" description="Helical" evidence="6">
    <location>
        <begin position="13"/>
        <end position="35"/>
    </location>
</feature>